<evidence type="ECO:0000313" key="10">
    <source>
        <dbReference type="Proteomes" id="UP001497457"/>
    </source>
</evidence>
<keyword evidence="3 6" id="KW-0694">RNA-binding</keyword>
<comment type="function">
    <text evidence="5">RNA-binding component of the eukaryotic translation initiation factor 3 (eIF-3) complex, which is involved in protein synthesis of a specialized repertoire of mRNAs and, together with other initiation factors, stimulates binding of mRNA and methionyl-tRNAi to the 40S ribosome. The eIF-3 complex specifically targets and initiates translation of a subset of mRNAs involved in cell proliferation. This subunit can bind 18S rRNA.</text>
</comment>
<dbReference type="GO" id="GO:0001732">
    <property type="term" value="P:formation of cytoplasmic translation initiation complex"/>
    <property type="evidence" value="ECO:0007669"/>
    <property type="project" value="UniProtKB-UniRule"/>
</dbReference>
<dbReference type="InterPro" id="IPR012677">
    <property type="entry name" value="Nucleotide-bd_a/b_plait_sf"/>
</dbReference>
<protein>
    <recommendedName>
        <fullName evidence="5">Eukaryotic translation initiation factor 3 subunit G</fullName>
        <shortName evidence="5">eIF3g</shortName>
    </recommendedName>
    <alternativeName>
        <fullName evidence="5">Eukaryotic translation initiation factor 3 RNA-binding subunit</fullName>
        <shortName evidence="5">eIF-3 RNA-binding subunit</shortName>
    </alternativeName>
    <alternativeName>
        <fullName evidence="5">Eukaryotic translation initiation factor 3 subunit 4</fullName>
    </alternativeName>
</protein>
<dbReference type="InterPro" id="IPR000504">
    <property type="entry name" value="RRM_dom"/>
</dbReference>
<accession>A0ABC8ZVQ2</accession>
<dbReference type="GO" id="GO:0003743">
    <property type="term" value="F:translation initiation factor activity"/>
    <property type="evidence" value="ECO:0007669"/>
    <property type="project" value="UniProtKB-UniRule"/>
</dbReference>
<dbReference type="InterPro" id="IPR035979">
    <property type="entry name" value="RBD_domain_sf"/>
</dbReference>
<evidence type="ECO:0000256" key="3">
    <source>
        <dbReference type="ARBA" id="ARBA00022884"/>
    </source>
</evidence>
<evidence type="ECO:0000313" key="9">
    <source>
        <dbReference type="EMBL" id="CAL4967365.1"/>
    </source>
</evidence>
<dbReference type="Pfam" id="PF00076">
    <property type="entry name" value="RRM_1"/>
    <property type="match status" value="1"/>
</dbReference>
<keyword evidence="10" id="KW-1185">Reference proteome</keyword>
<comment type="similarity">
    <text evidence="5">Belongs to the eIF-3 subunit G family.</text>
</comment>
<dbReference type="InterPro" id="IPR017334">
    <property type="entry name" value="eIF3_g"/>
</dbReference>
<feature type="region of interest" description="Disordered" evidence="7">
    <location>
        <begin position="109"/>
        <end position="128"/>
    </location>
</feature>
<keyword evidence="2 5" id="KW-0396">Initiation factor</keyword>
<dbReference type="CDD" id="cd12933">
    <property type="entry name" value="eIF3G"/>
    <property type="match status" value="1"/>
</dbReference>
<dbReference type="CDD" id="cd12408">
    <property type="entry name" value="RRM_eIF3G_like"/>
    <property type="match status" value="1"/>
</dbReference>
<evidence type="ECO:0000256" key="2">
    <source>
        <dbReference type="ARBA" id="ARBA00022540"/>
    </source>
</evidence>
<dbReference type="PANTHER" id="PTHR10352">
    <property type="entry name" value="EUKARYOTIC TRANSLATION INITIATION FACTOR 3 SUBUNIT G"/>
    <property type="match status" value="1"/>
</dbReference>
<dbReference type="EMBL" id="OZ075112">
    <property type="protein sequence ID" value="CAL4967365.1"/>
    <property type="molecule type" value="Genomic_DNA"/>
</dbReference>
<evidence type="ECO:0000256" key="6">
    <source>
        <dbReference type="PROSITE-ProRule" id="PRU00176"/>
    </source>
</evidence>
<dbReference type="InterPro" id="IPR024675">
    <property type="entry name" value="eIF3g_N"/>
</dbReference>
<keyword evidence="4 5" id="KW-0648">Protein biosynthesis</keyword>
<dbReference type="PROSITE" id="PS50102">
    <property type="entry name" value="RRM"/>
    <property type="match status" value="1"/>
</dbReference>
<dbReference type="Pfam" id="PF12353">
    <property type="entry name" value="eIF3g"/>
    <property type="match status" value="1"/>
</dbReference>
<organism evidence="9 10">
    <name type="scientific">Urochloa decumbens</name>
    <dbReference type="NCBI Taxonomy" id="240449"/>
    <lineage>
        <taxon>Eukaryota</taxon>
        <taxon>Viridiplantae</taxon>
        <taxon>Streptophyta</taxon>
        <taxon>Embryophyta</taxon>
        <taxon>Tracheophyta</taxon>
        <taxon>Spermatophyta</taxon>
        <taxon>Magnoliopsida</taxon>
        <taxon>Liliopsida</taxon>
        <taxon>Poales</taxon>
        <taxon>Poaceae</taxon>
        <taxon>PACMAD clade</taxon>
        <taxon>Panicoideae</taxon>
        <taxon>Panicodae</taxon>
        <taxon>Paniceae</taxon>
        <taxon>Melinidinae</taxon>
        <taxon>Urochloa</taxon>
    </lineage>
</organism>
<feature type="region of interest" description="Disordered" evidence="7">
    <location>
        <begin position="161"/>
        <end position="183"/>
    </location>
</feature>
<dbReference type="GO" id="GO:0016282">
    <property type="term" value="C:eukaryotic 43S preinitiation complex"/>
    <property type="evidence" value="ECO:0007669"/>
    <property type="project" value="UniProtKB-UniRule"/>
</dbReference>
<evidence type="ECO:0000256" key="4">
    <source>
        <dbReference type="ARBA" id="ARBA00022917"/>
    </source>
</evidence>
<dbReference type="Proteomes" id="UP001497457">
    <property type="component" value="Chromosome 2b"/>
</dbReference>
<evidence type="ECO:0000259" key="8">
    <source>
        <dbReference type="PROSITE" id="PS50102"/>
    </source>
</evidence>
<dbReference type="SUPFAM" id="SSF54928">
    <property type="entry name" value="RNA-binding domain, RBD"/>
    <property type="match status" value="1"/>
</dbReference>
<keyword evidence="1 5" id="KW-0963">Cytoplasm</keyword>
<reference evidence="10" key="1">
    <citation type="submission" date="2024-06" db="EMBL/GenBank/DDBJ databases">
        <authorList>
            <person name="Ryan C."/>
        </authorList>
    </citation>
    <scope>NUCLEOTIDE SEQUENCE [LARGE SCALE GENOMIC DNA]</scope>
</reference>
<gene>
    <name evidence="9" type="ORF">URODEC1_LOCUS48332</name>
</gene>
<dbReference type="PIRSF" id="PIRSF037949">
    <property type="entry name" value="Transl_init_eIF-3_RNA-bind"/>
    <property type="match status" value="1"/>
</dbReference>
<evidence type="ECO:0000256" key="7">
    <source>
        <dbReference type="SAM" id="MobiDB-lite"/>
    </source>
</evidence>
<dbReference type="GO" id="GO:0005852">
    <property type="term" value="C:eukaryotic translation initiation factor 3 complex"/>
    <property type="evidence" value="ECO:0007669"/>
    <property type="project" value="UniProtKB-UniRule"/>
</dbReference>
<proteinExistence type="inferred from homology"/>
<feature type="domain" description="RRM" evidence="8">
    <location>
        <begin position="211"/>
        <end position="289"/>
    </location>
</feature>
<name>A0ABC8ZVQ2_9POAL</name>
<sequence length="292" mass="32036">MAAVAMQKQQHQTERWGDLLDDDDLDLGVLLPPPVVVGPDAKGIKKVIEYRIDDEGNKVRVTTTKQVRTVRRSKNAIERRSWAKFGDAAKEAAGSRLTMVSTEEILLDRTNASGSKPEELSSKADSLVKGSDKGGGLLMVCRTCGKKGDHWTSKCPYKDLAPQQGESSADRPPSADGSATLGKGETYVPVFRRSGADRSGADVMRRRNDENSIRVTNLSEDARDPDLAELFGQFGPLNRVYVALDRVTGQSRGFGFVNFVHREDGERAIKKLNGYGYDNLILGVDWSAPRPN</sequence>
<evidence type="ECO:0000256" key="5">
    <source>
        <dbReference type="HAMAP-Rule" id="MF_03006"/>
    </source>
</evidence>
<dbReference type="AlphaFoldDB" id="A0ABC8ZVQ2"/>
<dbReference type="SMART" id="SM00360">
    <property type="entry name" value="RRM"/>
    <property type="match status" value="1"/>
</dbReference>
<dbReference type="HAMAP" id="MF_03006">
    <property type="entry name" value="eIF3g"/>
    <property type="match status" value="1"/>
</dbReference>
<reference evidence="9 10" key="2">
    <citation type="submission" date="2024-10" db="EMBL/GenBank/DDBJ databases">
        <authorList>
            <person name="Ryan C."/>
        </authorList>
    </citation>
    <scope>NUCLEOTIDE SEQUENCE [LARGE SCALE GENOMIC DNA]</scope>
</reference>
<comment type="subunit">
    <text evidence="5">Component of the eukaryotic translation initiation factor 3 (eIF-3) complex.</text>
</comment>
<dbReference type="GO" id="GO:0033290">
    <property type="term" value="C:eukaryotic 48S preinitiation complex"/>
    <property type="evidence" value="ECO:0007669"/>
    <property type="project" value="UniProtKB-UniRule"/>
</dbReference>
<comment type="subcellular location">
    <subcellularLocation>
        <location evidence="5">Cytoplasm</location>
    </subcellularLocation>
</comment>
<dbReference type="Gene3D" id="3.30.70.330">
    <property type="match status" value="1"/>
</dbReference>
<evidence type="ECO:0000256" key="1">
    <source>
        <dbReference type="ARBA" id="ARBA00022490"/>
    </source>
</evidence>
<dbReference type="InterPro" id="IPR034240">
    <property type="entry name" value="eIF3G_RRM"/>
</dbReference>
<dbReference type="GO" id="GO:0003723">
    <property type="term" value="F:RNA binding"/>
    <property type="evidence" value="ECO:0007669"/>
    <property type="project" value="UniProtKB-UniRule"/>
</dbReference>